<organism evidence="2 4">
    <name type="scientific">Rhizobium leguminosarum</name>
    <dbReference type="NCBI Taxonomy" id="384"/>
    <lineage>
        <taxon>Bacteria</taxon>
        <taxon>Pseudomonadati</taxon>
        <taxon>Pseudomonadota</taxon>
        <taxon>Alphaproteobacteria</taxon>
        <taxon>Hyphomicrobiales</taxon>
        <taxon>Rhizobiaceae</taxon>
        <taxon>Rhizobium/Agrobacterium group</taxon>
        <taxon>Rhizobium</taxon>
    </lineage>
</organism>
<dbReference type="EMBL" id="SIPS01000007">
    <property type="protein sequence ID" value="TAW14071.1"/>
    <property type="molecule type" value="Genomic_DNA"/>
</dbReference>
<evidence type="ECO:0000313" key="1">
    <source>
        <dbReference type="EMBL" id="TAW14071.1"/>
    </source>
</evidence>
<geneLocation type="plasmid" evidence="2">
    <name>pSM145A_Rh01</name>
</geneLocation>
<evidence type="ECO:0000313" key="4">
    <source>
        <dbReference type="Proteomes" id="UP000293652"/>
    </source>
</evidence>
<protein>
    <submittedName>
        <fullName evidence="2">Uncharacterized protein</fullName>
    </submittedName>
</protein>
<keyword evidence="2" id="KW-0614">Plasmid</keyword>
<evidence type="ECO:0000313" key="2">
    <source>
        <dbReference type="EMBL" id="TAX69110.1"/>
    </source>
</evidence>
<sequence length="189" mass="21208">MTYELINPPLPLEFTALSKQALKQYYNWFLDVMPLRIKLLEEAVRAEAHPGWVADLSPESLVDLGDWFSNQVAIRPRTPEELKAIQAKLAFPMEVPAYDLDNKTVLIAIDVGMYFGTTLMKNNNTLRWDQKIGSKKFADYGQPVIVGFGAAILNPVRIATMLAYGIADRSKTGARLAEVYKVWASMVKA</sequence>
<dbReference type="AlphaFoldDB" id="A0A4Q8XV20"/>
<dbReference type="Proteomes" id="UP000292036">
    <property type="component" value="Unassembled WGS sequence"/>
</dbReference>
<accession>A0A4Q8XV20</accession>
<evidence type="ECO:0000313" key="3">
    <source>
        <dbReference type="Proteomes" id="UP000292036"/>
    </source>
</evidence>
<proteinExistence type="predicted"/>
<name>A0A4Q8XV20_RHILE</name>
<dbReference type="Proteomes" id="UP000293652">
    <property type="component" value="Unassembled WGS sequence"/>
</dbReference>
<gene>
    <name evidence="2" type="ORF">ELI03_23775</name>
    <name evidence="1" type="ORF">ELI19_33385</name>
</gene>
<reference evidence="3 4" key="1">
    <citation type="submission" date="2019-02" db="EMBL/GenBank/DDBJ databases">
        <title>The genomic architecture of introgression among sibling species of bacteria.</title>
        <authorList>
            <person name="Cavassim M.I.A."/>
            <person name="Moeskjaer S."/>
            <person name="Moslemi C."/>
            <person name="Fields B."/>
            <person name="Bachmann A."/>
            <person name="Vilhjalmsson B."/>
            <person name="Schierup M.H."/>
            <person name="Young J.P.W."/>
            <person name="Andersen S.U."/>
        </authorList>
    </citation>
    <scope>NUCLEOTIDE SEQUENCE [LARGE SCALE GENOMIC DNA]</scope>
    <source>
        <strain evidence="2 4">SM145A</strain>
        <strain evidence="1 3">SM151B</strain>
        <plasmid evidence="2">pSM145A_Rh01</plasmid>
    </source>
</reference>
<dbReference type="RefSeq" id="WP_130671182.1">
    <property type="nucleotide sequence ID" value="NZ_SIOS01000007.1"/>
</dbReference>
<dbReference type="EMBL" id="SIPC01000002">
    <property type="protein sequence ID" value="TAX69110.1"/>
    <property type="molecule type" value="Genomic_DNA"/>
</dbReference>
<comment type="caution">
    <text evidence="2">The sequence shown here is derived from an EMBL/GenBank/DDBJ whole genome shotgun (WGS) entry which is preliminary data.</text>
</comment>